<accession>A0ABR1EDR3</accession>
<dbReference type="SMART" id="SM00332">
    <property type="entry name" value="PP2Cc"/>
    <property type="match status" value="1"/>
</dbReference>
<name>A0ABR1EDR3_NECAM</name>
<comment type="caution">
    <text evidence="2">The sequence shown here is derived from an EMBL/GenBank/DDBJ whole genome shotgun (WGS) entry which is preliminary data.</text>
</comment>
<protein>
    <recommendedName>
        <fullName evidence="1">PPM-type phosphatase domain-containing protein</fullName>
    </recommendedName>
</protein>
<dbReference type="InterPro" id="IPR036457">
    <property type="entry name" value="PPM-type-like_dom_sf"/>
</dbReference>
<dbReference type="CDD" id="cd00143">
    <property type="entry name" value="PP2Cc"/>
    <property type="match status" value="1"/>
</dbReference>
<organism evidence="2 3">
    <name type="scientific">Necator americanus</name>
    <name type="common">Human hookworm</name>
    <dbReference type="NCBI Taxonomy" id="51031"/>
    <lineage>
        <taxon>Eukaryota</taxon>
        <taxon>Metazoa</taxon>
        <taxon>Ecdysozoa</taxon>
        <taxon>Nematoda</taxon>
        <taxon>Chromadorea</taxon>
        <taxon>Rhabditida</taxon>
        <taxon>Rhabditina</taxon>
        <taxon>Rhabditomorpha</taxon>
        <taxon>Strongyloidea</taxon>
        <taxon>Ancylostomatidae</taxon>
        <taxon>Bunostominae</taxon>
        <taxon>Necator</taxon>
    </lineage>
</organism>
<dbReference type="PROSITE" id="PS51746">
    <property type="entry name" value="PPM_2"/>
    <property type="match status" value="1"/>
</dbReference>
<dbReference type="SUPFAM" id="SSF81606">
    <property type="entry name" value="PP2C-like"/>
    <property type="match status" value="1"/>
</dbReference>
<evidence type="ECO:0000313" key="2">
    <source>
        <dbReference type="EMBL" id="KAK6760733.1"/>
    </source>
</evidence>
<feature type="domain" description="PPM-type phosphatase" evidence="1">
    <location>
        <begin position="35"/>
        <end position="336"/>
    </location>
</feature>
<evidence type="ECO:0000259" key="1">
    <source>
        <dbReference type="PROSITE" id="PS51746"/>
    </source>
</evidence>
<proteinExistence type="predicted"/>
<dbReference type="Proteomes" id="UP001303046">
    <property type="component" value="Unassembled WGS sequence"/>
</dbReference>
<reference evidence="2 3" key="1">
    <citation type="submission" date="2023-08" db="EMBL/GenBank/DDBJ databases">
        <title>A Necator americanus chromosomal reference genome.</title>
        <authorList>
            <person name="Ilik V."/>
            <person name="Petrzelkova K.J."/>
            <person name="Pardy F."/>
            <person name="Fuh T."/>
            <person name="Niatou-Singa F.S."/>
            <person name="Gouil Q."/>
            <person name="Baker L."/>
            <person name="Ritchie M.E."/>
            <person name="Jex A.R."/>
            <person name="Gazzola D."/>
            <person name="Li H."/>
            <person name="Toshio Fujiwara R."/>
            <person name="Zhan B."/>
            <person name="Aroian R.V."/>
            <person name="Pafco B."/>
            <person name="Schwarz E.M."/>
        </authorList>
    </citation>
    <scope>NUCLEOTIDE SEQUENCE [LARGE SCALE GENOMIC DNA]</scope>
    <source>
        <strain evidence="2 3">Aroian</strain>
        <tissue evidence="2">Whole animal</tissue>
    </source>
</reference>
<dbReference type="InterPro" id="IPR015655">
    <property type="entry name" value="PP2C"/>
</dbReference>
<dbReference type="EMBL" id="JAVFWL010000006">
    <property type="protein sequence ID" value="KAK6760733.1"/>
    <property type="molecule type" value="Genomic_DNA"/>
</dbReference>
<dbReference type="InterPro" id="IPR001932">
    <property type="entry name" value="PPM-type_phosphatase-like_dom"/>
</dbReference>
<sequence>MDQNWNENEPHVVEEFAEEFKECSNSGIGTSLGGRYNKHKKLMQEHIALDWAVHIEENGIQMYGIFCGFNGGADVARFVMNRMVYEVFKDHPIAKSMSVQEVKDALLKKFHTVDMRYLQTVDDDLTERFLLLDDPIGNADRISVLNAKIRKGTTVFVVLRVDHHLYVLNCGTSLGLAVRSDRSMVRLNSRVHDNDDPSEYERLEKLNIDPLTVHRPTRALGDYFRRNLFDEKEEFIGAKGNPVISEPDLYHLEIDETWKYLVLLSDGVLQNLKDCGVEDITAEVQERLQVEISVRSTAQGLVDAFGRKHDIAYCRNDFADHVSNRREEMTVIFVQLWDPNKFADSVSSSTYTESSLDTSLPQTEIGPIPPYVDITNLSPNFRAELDELLNY</sequence>
<dbReference type="Gene3D" id="3.60.40.10">
    <property type="entry name" value="PPM-type phosphatase domain"/>
    <property type="match status" value="1"/>
</dbReference>
<gene>
    <name evidence="2" type="primary">Necator_chrX.g22140</name>
    <name evidence="2" type="ORF">RB195_021979</name>
</gene>
<evidence type="ECO:0000313" key="3">
    <source>
        <dbReference type="Proteomes" id="UP001303046"/>
    </source>
</evidence>
<dbReference type="PANTHER" id="PTHR47992">
    <property type="entry name" value="PROTEIN PHOSPHATASE"/>
    <property type="match status" value="1"/>
</dbReference>
<keyword evidence="3" id="KW-1185">Reference proteome</keyword>
<dbReference type="Pfam" id="PF00481">
    <property type="entry name" value="PP2C"/>
    <property type="match status" value="1"/>
</dbReference>